<dbReference type="PANTHER" id="PTHR12965">
    <property type="entry name" value="VACUOLAR PROTEIN SORTING 54"/>
    <property type="match status" value="1"/>
</dbReference>
<keyword evidence="4" id="KW-0813">Transport</keyword>
<accession>A0A6B2KY39</accession>
<dbReference type="GO" id="GO:0019905">
    <property type="term" value="F:syntaxin binding"/>
    <property type="evidence" value="ECO:0007669"/>
    <property type="project" value="TreeGrafter"/>
</dbReference>
<dbReference type="Gene3D" id="6.10.250.860">
    <property type="match status" value="1"/>
</dbReference>
<dbReference type="InterPro" id="IPR039745">
    <property type="entry name" value="Vps54"/>
</dbReference>
<dbReference type="EMBL" id="GIBP01000667">
    <property type="protein sequence ID" value="NDV29636.1"/>
    <property type="molecule type" value="Transcribed_RNA"/>
</dbReference>
<keyword evidence="5" id="KW-0653">Protein transport</keyword>
<dbReference type="GO" id="GO:0015031">
    <property type="term" value="P:protein transport"/>
    <property type="evidence" value="ECO:0007669"/>
    <property type="project" value="UniProtKB-KW"/>
</dbReference>
<evidence type="ECO:0000256" key="6">
    <source>
        <dbReference type="ARBA" id="ARBA00023034"/>
    </source>
</evidence>
<dbReference type="Pfam" id="PF10475">
    <property type="entry name" value="Vps54_N"/>
    <property type="match status" value="1"/>
</dbReference>
<dbReference type="GO" id="GO:0042147">
    <property type="term" value="P:retrograde transport, endosome to Golgi"/>
    <property type="evidence" value="ECO:0007669"/>
    <property type="project" value="InterPro"/>
</dbReference>
<evidence type="ECO:0000313" key="11">
    <source>
        <dbReference type="EMBL" id="NDV29636.1"/>
    </source>
</evidence>
<dbReference type="GO" id="GO:0000938">
    <property type="term" value="C:GARP complex"/>
    <property type="evidence" value="ECO:0007669"/>
    <property type="project" value="InterPro"/>
</dbReference>
<evidence type="ECO:0000256" key="7">
    <source>
        <dbReference type="ARBA" id="ARBA00023054"/>
    </source>
</evidence>
<name>A0A6B2KY39_9EUKA</name>
<organism evidence="11">
    <name type="scientific">Arcella intermedia</name>
    <dbReference type="NCBI Taxonomy" id="1963864"/>
    <lineage>
        <taxon>Eukaryota</taxon>
        <taxon>Amoebozoa</taxon>
        <taxon>Tubulinea</taxon>
        <taxon>Elardia</taxon>
        <taxon>Arcellinida</taxon>
        <taxon>Sphaerothecina</taxon>
        <taxon>Arcellidae</taxon>
        <taxon>Arcella</taxon>
    </lineage>
</organism>
<evidence type="ECO:0000256" key="5">
    <source>
        <dbReference type="ARBA" id="ARBA00022927"/>
    </source>
</evidence>
<dbReference type="PANTHER" id="PTHR12965:SF0">
    <property type="entry name" value="VACUOLAR PROTEIN SORTING-ASSOCIATED PROTEIN 54"/>
    <property type="match status" value="1"/>
</dbReference>
<dbReference type="GO" id="GO:0005829">
    <property type="term" value="C:cytosol"/>
    <property type="evidence" value="ECO:0007669"/>
    <property type="project" value="GOC"/>
</dbReference>
<sequence>MPSIFFSPNFTLSNPLTFKRISESEPSQVLLQQKLSNYIDIVEIDLCKHVAAQSQNVFQALNNLQWFQSEIQSTMATLEELKEEVNEVNDIHVKSISNTMKLQYQRDNLEAVQEKLQLISTMKHTMPTIDILLENKDFRGALHLLSEVEGVIKKDLSGFQCLRKMPVKIREKRESILKMMSSAFIEEATTIEDFTQIIDPNEYKFKTKYHLATIIRELLTLGNLTKALVDYRELIYKKVIETIRNTILASTQPVSSSTYDSIISELDIGSFQSRIKATYAKVIQISMNVKNIHHHIQVITRLSLGLIEQKNTIDSPENNTKSESPTFPLDLQLEDYNNFIISDESLVKQFRSELPRINRESAEILESVCSAAHVHIATLFKVREEKNRHLTQEDFTLLMDNAQNFINYMEKISPRQSYALLPTLLLQSRQFLETFHSKKVLLLRAILDNENWELENSVQPEFKEIIKILLSPQMPLQPQVMTPSKLTPPTKANSSNTITFLKIVIGDVTENQREAATPHAPEAGSPGVPLSPLPAPAPPVTHKFLLVQSALMFCKLIHEYLVLSQRLSLVTTDIVTRIVELFQLFNQCTYSLVLRKGALKVGSNLTKITTKHLAIVSQSLGLHIELIPTIKTRLLAQLNQKNAGLAADFDRLQVSFTNHRQEIYHKFIEIMQSTLSACFKNFEVDFDAKRASPHFVELAKKTQILHRTLSAYLPAQDIKLIFRQIQYSYTPLMKEYIVLIDTSASKVKERIVSDVSAFCATFNQMKGVEPINETELIGLLDLNQPTARNFMDNFN</sequence>
<evidence type="ECO:0000256" key="2">
    <source>
        <dbReference type="ARBA" id="ARBA00009150"/>
    </source>
</evidence>
<evidence type="ECO:0000256" key="1">
    <source>
        <dbReference type="ARBA" id="ARBA00004601"/>
    </source>
</evidence>
<protein>
    <recommendedName>
        <fullName evidence="3">Vacuolar protein sorting-associated protein 54</fullName>
    </recommendedName>
</protein>
<evidence type="ECO:0000259" key="9">
    <source>
        <dbReference type="Pfam" id="PF07928"/>
    </source>
</evidence>
<dbReference type="InterPro" id="IPR019515">
    <property type="entry name" value="VPS54_N"/>
</dbReference>
<feature type="domain" description="Vacuolar protein sorting-associated protein 54 C-terminal" evidence="9">
    <location>
        <begin position="542"/>
        <end position="673"/>
    </location>
</feature>
<dbReference type="InterPro" id="IPR012501">
    <property type="entry name" value="Vps54_C"/>
</dbReference>
<dbReference type="Pfam" id="PF07928">
    <property type="entry name" value="Vps54"/>
    <property type="match status" value="1"/>
</dbReference>
<keyword evidence="7 8" id="KW-0175">Coiled coil</keyword>
<reference evidence="11" key="1">
    <citation type="journal article" date="2020" name="J. Eukaryot. Microbiol.">
        <title>De novo Sequencing, Assembly and Annotation of the Transcriptome for the Free-Living Testate Amoeba Arcella intermedia.</title>
        <authorList>
            <person name="Ribeiro G.M."/>
            <person name="Porfirio-Sousa A.L."/>
            <person name="Maurer-Alcala X.X."/>
            <person name="Katz L.A."/>
            <person name="Lahr D.J.G."/>
        </authorList>
    </citation>
    <scope>NUCLEOTIDE SEQUENCE</scope>
</reference>
<feature type="domain" description="Vacuolar protein sorting-associated protein 54 N-terminal" evidence="10">
    <location>
        <begin position="17"/>
        <end position="188"/>
    </location>
</feature>
<evidence type="ECO:0000259" key="10">
    <source>
        <dbReference type="Pfam" id="PF10475"/>
    </source>
</evidence>
<comment type="similarity">
    <text evidence="2">Belongs to the VPS54 family.</text>
</comment>
<proteinExistence type="inferred from homology"/>
<comment type="subcellular location">
    <subcellularLocation>
        <location evidence="1">Golgi apparatus</location>
        <location evidence="1">trans-Golgi network</location>
    </subcellularLocation>
</comment>
<feature type="coiled-coil region" evidence="8">
    <location>
        <begin position="64"/>
        <end position="91"/>
    </location>
</feature>
<evidence type="ECO:0000256" key="8">
    <source>
        <dbReference type="SAM" id="Coils"/>
    </source>
</evidence>
<evidence type="ECO:0000256" key="3">
    <source>
        <dbReference type="ARBA" id="ARBA00017665"/>
    </source>
</evidence>
<evidence type="ECO:0000256" key="4">
    <source>
        <dbReference type="ARBA" id="ARBA00022448"/>
    </source>
</evidence>
<keyword evidence="6" id="KW-0333">Golgi apparatus</keyword>
<dbReference type="AlphaFoldDB" id="A0A6B2KY39"/>
<dbReference type="GO" id="GO:0006896">
    <property type="term" value="P:Golgi to vacuole transport"/>
    <property type="evidence" value="ECO:0007669"/>
    <property type="project" value="TreeGrafter"/>
</dbReference>